<dbReference type="InterPro" id="IPR050351">
    <property type="entry name" value="BphY/WalK/GraS-like"/>
</dbReference>
<dbReference type="RefSeq" id="WP_068501298.1">
    <property type="nucleotide sequence ID" value="NZ_LWQU01000145.1"/>
</dbReference>
<feature type="transmembrane region" description="Helical" evidence="6">
    <location>
        <begin position="18"/>
        <end position="40"/>
    </location>
</feature>
<evidence type="ECO:0000259" key="7">
    <source>
        <dbReference type="PROSITE" id="PS50109"/>
    </source>
</evidence>
<dbReference type="Gene3D" id="3.30.565.10">
    <property type="entry name" value="Histidine kinase-like ATPase, C-terminal domain"/>
    <property type="match status" value="1"/>
</dbReference>
<organism evidence="8 9">
    <name type="scientific">Magnetospirillum moscoviense</name>
    <dbReference type="NCBI Taxonomy" id="1437059"/>
    <lineage>
        <taxon>Bacteria</taxon>
        <taxon>Pseudomonadati</taxon>
        <taxon>Pseudomonadota</taxon>
        <taxon>Alphaproteobacteria</taxon>
        <taxon>Rhodospirillales</taxon>
        <taxon>Rhodospirillaceae</taxon>
        <taxon>Magnetospirillum</taxon>
    </lineage>
</organism>
<name>A0A178MNT5_9PROT</name>
<keyword evidence="5" id="KW-0418">Kinase</keyword>
<dbReference type="Pfam" id="PF00512">
    <property type="entry name" value="HisKA"/>
    <property type="match status" value="1"/>
</dbReference>
<accession>A0A178MNT5</accession>
<dbReference type="InterPro" id="IPR033414">
    <property type="entry name" value="Sensor_dom"/>
</dbReference>
<dbReference type="Proteomes" id="UP000078543">
    <property type="component" value="Unassembled WGS sequence"/>
</dbReference>
<dbReference type="PRINTS" id="PR00344">
    <property type="entry name" value="BCTRLSENSOR"/>
</dbReference>
<evidence type="ECO:0000256" key="6">
    <source>
        <dbReference type="SAM" id="Phobius"/>
    </source>
</evidence>
<dbReference type="Pfam" id="PF17149">
    <property type="entry name" value="CHASE5"/>
    <property type="match status" value="1"/>
</dbReference>
<dbReference type="InterPro" id="IPR036097">
    <property type="entry name" value="HisK_dim/P_sf"/>
</dbReference>
<dbReference type="PROSITE" id="PS50109">
    <property type="entry name" value="HIS_KIN"/>
    <property type="match status" value="1"/>
</dbReference>
<dbReference type="SMART" id="SM00388">
    <property type="entry name" value="HisKA"/>
    <property type="match status" value="1"/>
</dbReference>
<dbReference type="InterPro" id="IPR004358">
    <property type="entry name" value="Sig_transdc_His_kin-like_C"/>
</dbReference>
<reference evidence="8 9" key="1">
    <citation type="submission" date="2016-04" db="EMBL/GenBank/DDBJ databases">
        <title>Draft genome sequence of freshwater magnetotactic bacteria Magnetospirillum marisnigri SP-1 and Magnetospirillum moscoviense BB-1.</title>
        <authorList>
            <person name="Koziaeva V."/>
            <person name="Dziuba M.V."/>
            <person name="Ivanov T.M."/>
            <person name="Kuznetsov B."/>
            <person name="Grouzdev D.S."/>
        </authorList>
    </citation>
    <scope>NUCLEOTIDE SEQUENCE [LARGE SCALE GENOMIC DNA]</scope>
    <source>
        <strain evidence="8 9">BB-1</strain>
    </source>
</reference>
<evidence type="ECO:0000313" key="8">
    <source>
        <dbReference type="EMBL" id="OAN49624.1"/>
    </source>
</evidence>
<dbReference type="GO" id="GO:0000155">
    <property type="term" value="F:phosphorelay sensor kinase activity"/>
    <property type="evidence" value="ECO:0007669"/>
    <property type="project" value="InterPro"/>
</dbReference>
<dbReference type="AlphaFoldDB" id="A0A178MNT5"/>
<proteinExistence type="predicted"/>
<sequence>MIVLLRATNRISKLGKKLILLLVTFSSAITLVITAIQLFMDYRVQRDQVETLLERMSILFPPIAAQVWSFDDAQIQLSLDSLAHLPNIERVTVTATDHGARWTAQSGHSKRQIVHVYPLIYKVKGDDRQIATMEIAAGLDEVYGTLVWQGGTILFSNSIKTFCVVIFIYWVFRHLVTVRIEELDRRVQGLVPHLSNDHQMTPVGLDDRPAHGDELDAVRWAFDDMADRLKLLVLDLNARNQQLAAENRQRVRVEMELRETVDKLSRAMVEIERFAYVAAHDLKEPIRSIISFSQMLDKGYAAQLGDEGRELLGFLIQGARHMSSLITDLLDYGACERRRMAVGPADCNRIVAEIVAGLAALIEQKHAEIVVESLPVLEADPGQLHQLFHNLLANALKFSRDDRPPRVTVSAERVEDGWLLRVADNGIGIDPQYRDYIFEVFRRLHTRDTFPGTGIGLSICKRVVENHGGRIWLENGNTDGATFCILLP</sequence>
<evidence type="ECO:0000256" key="2">
    <source>
        <dbReference type="ARBA" id="ARBA00012438"/>
    </source>
</evidence>
<keyword evidence="6" id="KW-0472">Membrane</keyword>
<keyword evidence="4" id="KW-0808">Transferase</keyword>
<keyword evidence="6" id="KW-0812">Transmembrane</keyword>
<keyword evidence="3" id="KW-0597">Phosphoprotein</keyword>
<dbReference type="GO" id="GO:0000156">
    <property type="term" value="F:phosphorelay response regulator activity"/>
    <property type="evidence" value="ECO:0007669"/>
    <property type="project" value="TreeGrafter"/>
</dbReference>
<evidence type="ECO:0000256" key="1">
    <source>
        <dbReference type="ARBA" id="ARBA00000085"/>
    </source>
</evidence>
<dbReference type="InterPro" id="IPR036890">
    <property type="entry name" value="HATPase_C_sf"/>
</dbReference>
<keyword evidence="6" id="KW-1133">Transmembrane helix</keyword>
<gene>
    <name evidence="8" type="ORF">A6A05_13240</name>
</gene>
<comment type="caution">
    <text evidence="8">The sequence shown here is derived from an EMBL/GenBank/DDBJ whole genome shotgun (WGS) entry which is preliminary data.</text>
</comment>
<dbReference type="Gene3D" id="1.10.287.130">
    <property type="match status" value="1"/>
</dbReference>
<dbReference type="GO" id="GO:0030295">
    <property type="term" value="F:protein kinase activator activity"/>
    <property type="evidence" value="ECO:0007669"/>
    <property type="project" value="TreeGrafter"/>
</dbReference>
<dbReference type="SUPFAM" id="SSF47384">
    <property type="entry name" value="Homodimeric domain of signal transducing histidine kinase"/>
    <property type="match status" value="1"/>
</dbReference>
<keyword evidence="9" id="KW-1185">Reference proteome</keyword>
<dbReference type="PANTHER" id="PTHR42878">
    <property type="entry name" value="TWO-COMPONENT HISTIDINE KINASE"/>
    <property type="match status" value="1"/>
</dbReference>
<dbReference type="InterPro" id="IPR003661">
    <property type="entry name" value="HisK_dim/P_dom"/>
</dbReference>
<dbReference type="SMART" id="SM00387">
    <property type="entry name" value="HATPase_c"/>
    <property type="match status" value="1"/>
</dbReference>
<evidence type="ECO:0000256" key="3">
    <source>
        <dbReference type="ARBA" id="ARBA00022553"/>
    </source>
</evidence>
<dbReference type="PANTHER" id="PTHR42878:SF15">
    <property type="entry name" value="BACTERIOPHYTOCHROME"/>
    <property type="match status" value="1"/>
</dbReference>
<dbReference type="CDD" id="cd00082">
    <property type="entry name" value="HisKA"/>
    <property type="match status" value="1"/>
</dbReference>
<evidence type="ECO:0000256" key="4">
    <source>
        <dbReference type="ARBA" id="ARBA00022679"/>
    </source>
</evidence>
<dbReference type="Pfam" id="PF02518">
    <property type="entry name" value="HATPase_c"/>
    <property type="match status" value="1"/>
</dbReference>
<dbReference type="GO" id="GO:0007234">
    <property type="term" value="P:osmosensory signaling via phosphorelay pathway"/>
    <property type="evidence" value="ECO:0007669"/>
    <property type="project" value="TreeGrafter"/>
</dbReference>
<dbReference type="SUPFAM" id="SSF55874">
    <property type="entry name" value="ATPase domain of HSP90 chaperone/DNA topoisomerase II/histidine kinase"/>
    <property type="match status" value="1"/>
</dbReference>
<dbReference type="EC" id="2.7.13.3" evidence="2"/>
<dbReference type="InterPro" id="IPR003594">
    <property type="entry name" value="HATPase_dom"/>
</dbReference>
<dbReference type="FunFam" id="3.30.565.10:FF:000006">
    <property type="entry name" value="Sensor histidine kinase WalK"/>
    <property type="match status" value="1"/>
</dbReference>
<comment type="catalytic activity">
    <reaction evidence="1">
        <text>ATP + protein L-histidine = ADP + protein N-phospho-L-histidine.</text>
        <dbReference type="EC" id="2.7.13.3"/>
    </reaction>
</comment>
<evidence type="ECO:0000256" key="5">
    <source>
        <dbReference type="ARBA" id="ARBA00022777"/>
    </source>
</evidence>
<feature type="domain" description="Histidine kinase" evidence="7">
    <location>
        <begin position="277"/>
        <end position="488"/>
    </location>
</feature>
<dbReference type="STRING" id="1437059.A6A05_13240"/>
<protein>
    <recommendedName>
        <fullName evidence="2">histidine kinase</fullName>
        <ecNumber evidence="2">2.7.13.3</ecNumber>
    </recommendedName>
</protein>
<evidence type="ECO:0000313" key="9">
    <source>
        <dbReference type="Proteomes" id="UP000078543"/>
    </source>
</evidence>
<dbReference type="EMBL" id="LWQU01000145">
    <property type="protein sequence ID" value="OAN49624.1"/>
    <property type="molecule type" value="Genomic_DNA"/>
</dbReference>
<dbReference type="InterPro" id="IPR005467">
    <property type="entry name" value="His_kinase_dom"/>
</dbReference>